<organism evidence="10 11">
    <name type="scientific">Coniophora puteana (strain RWD-64-598)</name>
    <name type="common">Brown rot fungus</name>
    <dbReference type="NCBI Taxonomy" id="741705"/>
    <lineage>
        <taxon>Eukaryota</taxon>
        <taxon>Fungi</taxon>
        <taxon>Dikarya</taxon>
        <taxon>Basidiomycota</taxon>
        <taxon>Agaricomycotina</taxon>
        <taxon>Agaricomycetes</taxon>
        <taxon>Agaricomycetidae</taxon>
        <taxon>Boletales</taxon>
        <taxon>Coniophorineae</taxon>
        <taxon>Coniophoraceae</taxon>
        <taxon>Coniophora</taxon>
    </lineage>
</organism>
<dbReference type="Pfam" id="PF07690">
    <property type="entry name" value="MFS_1"/>
    <property type="match status" value="1"/>
</dbReference>
<dbReference type="Proteomes" id="UP000053558">
    <property type="component" value="Unassembled WGS sequence"/>
</dbReference>
<feature type="transmembrane region" description="Helical" evidence="8">
    <location>
        <begin position="103"/>
        <end position="125"/>
    </location>
</feature>
<evidence type="ECO:0000256" key="1">
    <source>
        <dbReference type="ARBA" id="ARBA00004141"/>
    </source>
</evidence>
<keyword evidence="3 8" id="KW-0812">Transmembrane</keyword>
<keyword evidence="4 8" id="KW-1133">Transmembrane helix</keyword>
<evidence type="ECO:0000256" key="8">
    <source>
        <dbReference type="SAM" id="Phobius"/>
    </source>
</evidence>
<comment type="subcellular location">
    <subcellularLocation>
        <location evidence="1">Membrane</location>
        <topology evidence="1">Multi-pass membrane protein</topology>
    </subcellularLocation>
</comment>
<dbReference type="InterPro" id="IPR020846">
    <property type="entry name" value="MFS_dom"/>
</dbReference>
<dbReference type="OrthoDB" id="2985014at2759"/>
<proteinExistence type="predicted"/>
<dbReference type="InterPro" id="IPR036259">
    <property type="entry name" value="MFS_trans_sf"/>
</dbReference>
<evidence type="ECO:0000313" key="11">
    <source>
        <dbReference type="Proteomes" id="UP000053558"/>
    </source>
</evidence>
<dbReference type="RefSeq" id="XP_007773759.1">
    <property type="nucleotide sequence ID" value="XM_007775569.1"/>
</dbReference>
<feature type="region of interest" description="Disordered" evidence="7">
    <location>
        <begin position="281"/>
        <end position="305"/>
    </location>
</feature>
<accession>A0A5M3MAQ2</accession>
<feature type="transmembrane region" description="Helical" evidence="8">
    <location>
        <begin position="326"/>
        <end position="346"/>
    </location>
</feature>
<feature type="transmembrane region" description="Helical" evidence="8">
    <location>
        <begin position="161"/>
        <end position="186"/>
    </location>
</feature>
<feature type="transmembrane region" description="Helical" evidence="8">
    <location>
        <begin position="132"/>
        <end position="149"/>
    </location>
</feature>
<feature type="transmembrane region" description="Helical" evidence="8">
    <location>
        <begin position="480"/>
        <end position="498"/>
    </location>
</feature>
<dbReference type="Gene3D" id="1.20.1250.20">
    <property type="entry name" value="MFS general substrate transporter like domains"/>
    <property type="match status" value="1"/>
</dbReference>
<evidence type="ECO:0000256" key="2">
    <source>
        <dbReference type="ARBA" id="ARBA00022448"/>
    </source>
</evidence>
<dbReference type="PROSITE" id="PS50850">
    <property type="entry name" value="MFS"/>
    <property type="match status" value="1"/>
</dbReference>
<dbReference type="GeneID" id="19208397"/>
<feature type="domain" description="Major facilitator superfamily (MFS) profile" evidence="9">
    <location>
        <begin position="65"/>
        <end position="503"/>
    </location>
</feature>
<evidence type="ECO:0000256" key="6">
    <source>
        <dbReference type="SAM" id="Coils"/>
    </source>
</evidence>
<gene>
    <name evidence="10" type="ORF">CONPUDRAFT_65069</name>
</gene>
<keyword evidence="2" id="KW-0813">Transport</keyword>
<dbReference type="SUPFAM" id="SSF103473">
    <property type="entry name" value="MFS general substrate transporter"/>
    <property type="match status" value="1"/>
</dbReference>
<feature type="transmembrane region" description="Helical" evidence="8">
    <location>
        <begin position="358"/>
        <end position="379"/>
    </location>
</feature>
<dbReference type="KEGG" id="cput:CONPUDRAFT_65069"/>
<dbReference type="AlphaFoldDB" id="A0A5M3MAQ2"/>
<dbReference type="PANTHER" id="PTHR43791:SF6">
    <property type="entry name" value="TRANSPORTER, PUTATIVE (AFU_ORTHOLOGUE AFUA_1G16690)-RELATED"/>
    <property type="match status" value="1"/>
</dbReference>
<dbReference type="FunFam" id="1.20.1250.20:FF:000013">
    <property type="entry name" value="MFS general substrate transporter"/>
    <property type="match status" value="1"/>
</dbReference>
<protein>
    <submittedName>
        <fullName evidence="10">MFS general substrate transporter</fullName>
    </submittedName>
</protein>
<feature type="region of interest" description="Disordered" evidence="7">
    <location>
        <begin position="1"/>
        <end position="35"/>
    </location>
</feature>
<dbReference type="PANTHER" id="PTHR43791">
    <property type="entry name" value="PERMEASE-RELATED"/>
    <property type="match status" value="1"/>
</dbReference>
<dbReference type="EMBL" id="JH711587">
    <property type="protein sequence ID" value="EIW75944.1"/>
    <property type="molecule type" value="Genomic_DNA"/>
</dbReference>
<evidence type="ECO:0000256" key="7">
    <source>
        <dbReference type="SAM" id="MobiDB-lite"/>
    </source>
</evidence>
<dbReference type="OMA" id="ITIRMIM"/>
<dbReference type="InterPro" id="IPR011701">
    <property type="entry name" value="MFS"/>
</dbReference>
<keyword evidence="11" id="KW-1185">Reference proteome</keyword>
<reference evidence="11" key="1">
    <citation type="journal article" date="2012" name="Science">
        <title>The Paleozoic origin of enzymatic lignin decomposition reconstructed from 31 fungal genomes.</title>
        <authorList>
            <person name="Floudas D."/>
            <person name="Binder M."/>
            <person name="Riley R."/>
            <person name="Barry K."/>
            <person name="Blanchette R.A."/>
            <person name="Henrissat B."/>
            <person name="Martinez A.T."/>
            <person name="Otillar R."/>
            <person name="Spatafora J.W."/>
            <person name="Yadav J.S."/>
            <person name="Aerts A."/>
            <person name="Benoit I."/>
            <person name="Boyd A."/>
            <person name="Carlson A."/>
            <person name="Copeland A."/>
            <person name="Coutinho P.M."/>
            <person name="de Vries R.P."/>
            <person name="Ferreira P."/>
            <person name="Findley K."/>
            <person name="Foster B."/>
            <person name="Gaskell J."/>
            <person name="Glotzer D."/>
            <person name="Gorecki P."/>
            <person name="Heitman J."/>
            <person name="Hesse C."/>
            <person name="Hori C."/>
            <person name="Igarashi K."/>
            <person name="Jurgens J.A."/>
            <person name="Kallen N."/>
            <person name="Kersten P."/>
            <person name="Kohler A."/>
            <person name="Kuees U."/>
            <person name="Kumar T.K.A."/>
            <person name="Kuo A."/>
            <person name="LaButti K."/>
            <person name="Larrondo L.F."/>
            <person name="Lindquist E."/>
            <person name="Ling A."/>
            <person name="Lombard V."/>
            <person name="Lucas S."/>
            <person name="Lundell T."/>
            <person name="Martin R."/>
            <person name="McLaughlin D.J."/>
            <person name="Morgenstern I."/>
            <person name="Morin E."/>
            <person name="Murat C."/>
            <person name="Nagy L.G."/>
            <person name="Nolan M."/>
            <person name="Ohm R.A."/>
            <person name="Patyshakuliyeva A."/>
            <person name="Rokas A."/>
            <person name="Ruiz-Duenas F.J."/>
            <person name="Sabat G."/>
            <person name="Salamov A."/>
            <person name="Samejima M."/>
            <person name="Schmutz J."/>
            <person name="Slot J.C."/>
            <person name="St John F."/>
            <person name="Stenlid J."/>
            <person name="Sun H."/>
            <person name="Sun S."/>
            <person name="Syed K."/>
            <person name="Tsang A."/>
            <person name="Wiebenga A."/>
            <person name="Young D."/>
            <person name="Pisabarro A."/>
            <person name="Eastwood D.C."/>
            <person name="Martin F."/>
            <person name="Cullen D."/>
            <person name="Grigoriev I.V."/>
            <person name="Hibbett D.S."/>
        </authorList>
    </citation>
    <scope>NUCLEOTIDE SEQUENCE [LARGE SCALE GENOMIC DNA]</scope>
    <source>
        <strain evidence="11">RWD-64-598 SS2</strain>
    </source>
</reference>
<feature type="transmembrane region" description="Helical" evidence="8">
    <location>
        <begin position="448"/>
        <end position="468"/>
    </location>
</feature>
<evidence type="ECO:0000256" key="5">
    <source>
        <dbReference type="ARBA" id="ARBA00023136"/>
    </source>
</evidence>
<evidence type="ECO:0000259" key="9">
    <source>
        <dbReference type="PROSITE" id="PS50850"/>
    </source>
</evidence>
<feature type="transmembrane region" description="Helical" evidence="8">
    <location>
        <begin position="198"/>
        <end position="220"/>
    </location>
</feature>
<feature type="transmembrane region" description="Helical" evidence="8">
    <location>
        <begin position="416"/>
        <end position="436"/>
    </location>
</feature>
<feature type="transmembrane region" description="Helical" evidence="8">
    <location>
        <begin position="232"/>
        <end position="254"/>
    </location>
</feature>
<evidence type="ECO:0000256" key="3">
    <source>
        <dbReference type="ARBA" id="ARBA00022692"/>
    </source>
</evidence>
<dbReference type="GO" id="GO:0022857">
    <property type="term" value="F:transmembrane transporter activity"/>
    <property type="evidence" value="ECO:0007669"/>
    <property type="project" value="InterPro"/>
</dbReference>
<evidence type="ECO:0000313" key="10">
    <source>
        <dbReference type="EMBL" id="EIW75944.1"/>
    </source>
</evidence>
<dbReference type="FunFam" id="1.20.1250.20:FF:000057">
    <property type="entry name" value="MFS general substrate transporter"/>
    <property type="match status" value="1"/>
</dbReference>
<comment type="caution">
    <text evidence="10">The sequence shown here is derived from an EMBL/GenBank/DDBJ whole genome shotgun (WGS) entry which is preliminary data.</text>
</comment>
<name>A0A5M3MAQ2_CONPW</name>
<feature type="coiled-coil region" evidence="6">
    <location>
        <begin position="37"/>
        <end position="64"/>
    </location>
</feature>
<keyword evidence="5 8" id="KW-0472">Membrane</keyword>
<keyword evidence="6" id="KW-0175">Coiled coil</keyword>
<dbReference type="GO" id="GO:0016020">
    <property type="term" value="C:membrane"/>
    <property type="evidence" value="ECO:0007669"/>
    <property type="project" value="UniProtKB-SubCell"/>
</dbReference>
<sequence>MFLAEKQEVETIEEASRPLSPESIGGTKDASAGPDISVELGGQRQLEEEELKALEKRLVRKLDARMAILVLINILNYVRRSRQHCSARLQGFEQDLHLEGQQYSVVLSILFVGYIIMQIPCNMFIEWVERPSVFLSLCTVLWGVISALTGKSEFYFSDSFAGALAVRFFLGFVEAAFYPGALFLLSRWYTPSELGARIAMLCCGSFVGNGWGALLASGILARMGGVLGHAAWRWLFFLEGGITVLVALCACVLLPDFPQNTRWLSHAERALAIERMERAGVSDRNDSERSEKRAPAGSEQHRSARASERAREVLHGLRLALSDWTAWWFAVAAFFQFLAQSFFIFFPTLAATLGFGTTATLALCAPPWMFASGLAIVLALHSDRTKRRFEYIVCSELAGIVGFIIAMSTMNTAARYISLFLMAQVYAGFVVFYTWTSNAFPSPPAKRAIVLALMNGVSQLGNVVGPYFWPTSWGPSYRHSYAICISAAGVSLVMMWVLRMHFVRVNRKIRRGEIDGPELIT</sequence>
<evidence type="ECO:0000256" key="4">
    <source>
        <dbReference type="ARBA" id="ARBA00022989"/>
    </source>
</evidence>
<feature type="transmembrane region" description="Helical" evidence="8">
    <location>
        <begin position="391"/>
        <end position="410"/>
    </location>
</feature>